<keyword evidence="10 21" id="KW-1133">Transmembrane helix</keyword>
<evidence type="ECO:0000313" key="23">
    <source>
        <dbReference type="EMBL" id="AOS47736.1"/>
    </source>
</evidence>
<dbReference type="InterPro" id="IPR036197">
    <property type="entry name" value="NarG-like_sf"/>
</dbReference>
<evidence type="ECO:0000256" key="1">
    <source>
        <dbReference type="ARBA" id="ARBA00001942"/>
    </source>
</evidence>
<dbReference type="FunFam" id="1.20.950.20:FF:000001">
    <property type="entry name" value="Respiratory nitrate reductase subunit gamma"/>
    <property type="match status" value="1"/>
</dbReference>
<feature type="binding site" description="axial binding residue" evidence="20">
    <location>
        <position position="205"/>
    </location>
    <ligand>
        <name>heme b</name>
        <dbReference type="ChEBI" id="CHEBI:60344"/>
        <label>1</label>
    </ligand>
    <ligandPart>
        <name>Fe</name>
        <dbReference type="ChEBI" id="CHEBI:18248"/>
    </ligandPart>
</feature>
<evidence type="ECO:0000256" key="6">
    <source>
        <dbReference type="ARBA" id="ARBA00022617"/>
    </source>
</evidence>
<sequence length="257" mass="28146">MFFVPASAPAGAPAALGLVDIVLWVVLPYVVFTLLAVGLVWRYKTDQYGWTSRSSQWNEPAILRWASPLFHFGVLFVFLGHVLGLAVPKSFTSAVGISEHAYHLVATIPGTIAGLMTVVGLVALVYRRVVVKSVRVATTRMDIVTYVMLSVPVALGAVATVVNQVLGGHDGYDYRETISVWFRSIFYLQPQAQLMVDVPLTFKLHVVAGLLLLGLWPFTRLVHAVSVPVGYIARPPVVYRARDGRREAARTRGGMSD</sequence>
<evidence type="ECO:0000256" key="16">
    <source>
        <dbReference type="ARBA" id="ARBA00061095"/>
    </source>
</evidence>
<dbReference type="RefSeq" id="WP_009744258.1">
    <property type="nucleotide sequence ID" value="NZ_CP017298.1"/>
</dbReference>
<evidence type="ECO:0000256" key="9">
    <source>
        <dbReference type="ARBA" id="ARBA00022982"/>
    </source>
</evidence>
<dbReference type="GO" id="GO:0019645">
    <property type="term" value="P:anaerobic electron transport chain"/>
    <property type="evidence" value="ECO:0007669"/>
    <property type="project" value="TreeGrafter"/>
</dbReference>
<evidence type="ECO:0000256" key="13">
    <source>
        <dbReference type="ARBA" id="ARBA00023063"/>
    </source>
</evidence>
<feature type="transmembrane region" description="Helical" evidence="21">
    <location>
        <begin position="62"/>
        <end position="84"/>
    </location>
</feature>
<feature type="transmembrane region" description="Helical" evidence="21">
    <location>
        <begin position="146"/>
        <end position="166"/>
    </location>
</feature>
<evidence type="ECO:0000256" key="17">
    <source>
        <dbReference type="ARBA" id="ARBA00061196"/>
    </source>
</evidence>
<comment type="similarity">
    <text evidence="17">In the C-terminal section; belongs to the nitrate reductase gamma subunit family.</text>
</comment>
<keyword evidence="9" id="KW-0249">Electron transport</keyword>
<evidence type="ECO:0000256" key="12">
    <source>
        <dbReference type="ARBA" id="ARBA00023004"/>
    </source>
</evidence>
<dbReference type="InterPro" id="IPR023234">
    <property type="entry name" value="NarG-like_domain"/>
</dbReference>
<dbReference type="GO" id="GO:0020037">
    <property type="term" value="F:heme binding"/>
    <property type="evidence" value="ECO:0007669"/>
    <property type="project" value="TreeGrafter"/>
</dbReference>
<gene>
    <name evidence="23" type="ORF">BH719_07685</name>
</gene>
<evidence type="ECO:0000259" key="22">
    <source>
        <dbReference type="Pfam" id="PF02665"/>
    </source>
</evidence>
<keyword evidence="7 21" id="KW-0812">Transmembrane</keyword>
<dbReference type="GO" id="GO:0009325">
    <property type="term" value="C:nitrate reductase complex"/>
    <property type="evidence" value="ECO:0007669"/>
    <property type="project" value="InterPro"/>
</dbReference>
<dbReference type="PANTHER" id="PTHR30598:SF3">
    <property type="entry name" value="RESPIRATORY NITRATE REDUCTASE 1 GAMMA CHAIN"/>
    <property type="match status" value="1"/>
</dbReference>
<evidence type="ECO:0000256" key="2">
    <source>
        <dbReference type="ARBA" id="ARBA00001970"/>
    </source>
</evidence>
<proteinExistence type="inferred from homology"/>
<keyword evidence="6 20" id="KW-0349">Heme</keyword>
<dbReference type="InterPro" id="IPR003816">
    <property type="entry name" value="Nitrate_red_gam"/>
</dbReference>
<dbReference type="GO" id="GO:0009055">
    <property type="term" value="F:electron transfer activity"/>
    <property type="evidence" value="ECO:0007669"/>
    <property type="project" value="TreeGrafter"/>
</dbReference>
<dbReference type="AlphaFoldDB" id="A0A1D8B3M6"/>
<evidence type="ECO:0000256" key="8">
    <source>
        <dbReference type="ARBA" id="ARBA00022723"/>
    </source>
</evidence>
<feature type="transmembrane region" description="Helical" evidence="21">
    <location>
        <begin position="104"/>
        <end position="126"/>
    </location>
</feature>
<dbReference type="GO" id="GO:0005886">
    <property type="term" value="C:plasma membrane"/>
    <property type="evidence" value="ECO:0007669"/>
    <property type="project" value="UniProtKB-SubCell"/>
</dbReference>
<name>A0A1D8B3M6_9ACTO</name>
<dbReference type="Proteomes" id="UP000095214">
    <property type="component" value="Chromosome"/>
</dbReference>
<evidence type="ECO:0000256" key="18">
    <source>
        <dbReference type="ARBA" id="ARBA00061480"/>
    </source>
</evidence>
<dbReference type="SUPFAM" id="SSF103501">
    <property type="entry name" value="Respiratory nitrate reductase 1 gamma chain"/>
    <property type="match status" value="1"/>
</dbReference>
<evidence type="ECO:0000256" key="5">
    <source>
        <dbReference type="ARBA" id="ARBA00022475"/>
    </source>
</evidence>
<accession>A0A1D8B3M6</accession>
<keyword evidence="24" id="KW-1185">Reference proteome</keyword>
<comment type="subcellular location">
    <subcellularLocation>
        <location evidence="3">Cell membrane</location>
        <topology evidence="3">Multi-pass membrane protein</topology>
    </subcellularLocation>
</comment>
<comment type="similarity">
    <text evidence="16">In the central section; belongs to the NarJ/NarW family.</text>
</comment>
<dbReference type="GO" id="GO:0042128">
    <property type="term" value="P:nitrate assimilation"/>
    <property type="evidence" value="ECO:0007669"/>
    <property type="project" value="UniProtKB-KW"/>
</dbReference>
<comment type="cofactor">
    <cofactor evidence="1">
        <name>Mo-bis(molybdopterin guanine dinucleotide)</name>
        <dbReference type="ChEBI" id="CHEBI:60539"/>
    </cofactor>
</comment>
<evidence type="ECO:0000256" key="20">
    <source>
        <dbReference type="PIRSR" id="PIRSR603816-1"/>
    </source>
</evidence>
<keyword evidence="14 21" id="KW-0472">Membrane</keyword>
<evidence type="ECO:0000313" key="24">
    <source>
        <dbReference type="Proteomes" id="UP000095214"/>
    </source>
</evidence>
<evidence type="ECO:0000256" key="15">
    <source>
        <dbReference type="ARBA" id="ARBA00056200"/>
    </source>
</evidence>
<dbReference type="OrthoDB" id="9788113at2"/>
<dbReference type="Gene3D" id="1.20.950.20">
    <property type="entry name" value="Transmembrane di-heme cytochromes, Chain C"/>
    <property type="match status" value="1"/>
</dbReference>
<keyword evidence="4" id="KW-0813">Transport</keyword>
<evidence type="ECO:0000256" key="3">
    <source>
        <dbReference type="ARBA" id="ARBA00004651"/>
    </source>
</evidence>
<feature type="binding site" description="axial binding residue" evidence="20">
    <location>
        <position position="223"/>
    </location>
    <ligand>
        <name>heme b</name>
        <dbReference type="ChEBI" id="CHEBI:60344"/>
        <label>1</label>
    </ligand>
    <ligandPart>
        <name>Fe</name>
        <dbReference type="ChEBI" id="CHEBI:18248"/>
    </ligandPart>
</feature>
<feature type="binding site" description="axial binding residue" evidence="20">
    <location>
        <position position="71"/>
    </location>
    <ligand>
        <name>heme b</name>
        <dbReference type="ChEBI" id="CHEBI:60344"/>
        <label>1</label>
    </ligand>
    <ligandPart>
        <name>Fe</name>
        <dbReference type="ChEBI" id="CHEBI:18248"/>
    </ligandPart>
</feature>
<keyword evidence="8" id="KW-0479">Metal-binding</keyword>
<dbReference type="GO" id="GO:0008940">
    <property type="term" value="F:nitrate reductase activity"/>
    <property type="evidence" value="ECO:0007669"/>
    <property type="project" value="InterPro"/>
</dbReference>
<evidence type="ECO:0000256" key="19">
    <source>
        <dbReference type="ARBA" id="ARBA00071287"/>
    </source>
</evidence>
<keyword evidence="5" id="KW-1003">Cell membrane</keyword>
<feature type="transmembrane region" description="Helical" evidence="21">
    <location>
        <begin position="21"/>
        <end position="41"/>
    </location>
</feature>
<protein>
    <recommendedName>
        <fullName evidence="19">Nitrate reductase-like protein NarX</fullName>
    </recommendedName>
</protein>
<dbReference type="InterPro" id="IPR051936">
    <property type="entry name" value="Heme-iron_electron_transfer"/>
</dbReference>
<dbReference type="KEGG" id="phon:BH719_07685"/>
<evidence type="ECO:0000256" key="14">
    <source>
        <dbReference type="ARBA" id="ARBA00023136"/>
    </source>
</evidence>
<dbReference type="Pfam" id="PF02665">
    <property type="entry name" value="Nitrate_red_gam"/>
    <property type="match status" value="1"/>
</dbReference>
<comment type="cofactor">
    <cofactor evidence="2">
        <name>heme b</name>
        <dbReference type="ChEBI" id="CHEBI:60344"/>
    </cofactor>
</comment>
<dbReference type="STRING" id="178339.BH719_07685"/>
<evidence type="ECO:0000256" key="4">
    <source>
        <dbReference type="ARBA" id="ARBA00022448"/>
    </source>
</evidence>
<keyword evidence="13" id="KW-0534">Nitrate assimilation</keyword>
<organism evidence="23 24">
    <name type="scientific">Pauljensenia hongkongensis</name>
    <dbReference type="NCBI Taxonomy" id="178339"/>
    <lineage>
        <taxon>Bacteria</taxon>
        <taxon>Bacillati</taxon>
        <taxon>Actinomycetota</taxon>
        <taxon>Actinomycetes</taxon>
        <taxon>Actinomycetales</taxon>
        <taxon>Actinomycetaceae</taxon>
        <taxon>Pauljensenia</taxon>
    </lineage>
</organism>
<dbReference type="EMBL" id="CP017298">
    <property type="protein sequence ID" value="AOS47736.1"/>
    <property type="molecule type" value="Genomic_DNA"/>
</dbReference>
<feature type="binding site" description="axial binding residue" evidence="20">
    <location>
        <position position="81"/>
    </location>
    <ligand>
        <name>heme b</name>
        <dbReference type="ChEBI" id="CHEBI:60344"/>
        <label>1</label>
    </ligand>
    <ligandPart>
        <name>Fe</name>
        <dbReference type="ChEBI" id="CHEBI:18248"/>
    </ligandPart>
</feature>
<evidence type="ECO:0000256" key="10">
    <source>
        <dbReference type="ARBA" id="ARBA00022989"/>
    </source>
</evidence>
<comment type="similarity">
    <text evidence="18">In the N-terminal section; belongs to the nitrate reductase alpha subunit family.</text>
</comment>
<feature type="transmembrane region" description="Helical" evidence="21">
    <location>
        <begin position="200"/>
        <end position="218"/>
    </location>
</feature>
<dbReference type="NCBIfam" id="TIGR00351">
    <property type="entry name" value="narI"/>
    <property type="match status" value="1"/>
</dbReference>
<evidence type="ECO:0000256" key="7">
    <source>
        <dbReference type="ARBA" id="ARBA00022692"/>
    </source>
</evidence>
<dbReference type="GO" id="GO:0046872">
    <property type="term" value="F:metal ion binding"/>
    <property type="evidence" value="ECO:0007669"/>
    <property type="project" value="UniProtKB-KW"/>
</dbReference>
<keyword evidence="11" id="KW-0560">Oxidoreductase</keyword>
<evidence type="ECO:0000256" key="21">
    <source>
        <dbReference type="SAM" id="Phobius"/>
    </source>
</evidence>
<comment type="function">
    <text evidence="15">Does not seem to have nitrate reductase activity.</text>
</comment>
<keyword evidence="12 20" id="KW-0408">Iron</keyword>
<dbReference type="PANTHER" id="PTHR30598">
    <property type="entry name" value="NITRATE REDUCTASE PRIVATE CHAPERONE, REDOX ENZYME MATURATION PROTEIN REMP FAMILY"/>
    <property type="match status" value="1"/>
</dbReference>
<reference evidence="23 24" key="1">
    <citation type="submission" date="2016-09" db="EMBL/GenBank/DDBJ databases">
        <title>Complete genome sequence of Actinomyces hongkongensis HKU8.</title>
        <authorList>
            <person name="Gao Y.-X."/>
            <person name="Zhou Y.-Y."/>
            <person name="Xie Y."/>
            <person name="Wang M."/>
            <person name="Wang S.-J."/>
            <person name="Shen S.-G."/>
        </authorList>
    </citation>
    <scope>NUCLEOTIDE SEQUENCE [LARGE SCALE GENOMIC DNA]</scope>
    <source>
        <strain evidence="23 24">HKU8</strain>
    </source>
</reference>
<evidence type="ECO:0000256" key="11">
    <source>
        <dbReference type="ARBA" id="ARBA00023002"/>
    </source>
</evidence>
<feature type="domain" description="NarG-like" evidence="22">
    <location>
        <begin position="21"/>
        <end position="242"/>
    </location>
</feature>